<protein>
    <submittedName>
        <fullName evidence="1">Uncharacterized protein</fullName>
    </submittedName>
</protein>
<reference evidence="1 2" key="1">
    <citation type="submission" date="2017-10" db="EMBL/GenBank/DDBJ databases">
        <title>Frigbacter circumglobatus gen. nov. sp. nov., isolated from sediment cultured in situ.</title>
        <authorList>
            <person name="Zhao Z."/>
        </authorList>
    </citation>
    <scope>NUCLEOTIDE SEQUENCE [LARGE SCALE GENOMIC DNA]</scope>
    <source>
        <strain evidence="1 2">ZYL</strain>
    </source>
</reference>
<gene>
    <name evidence="1" type="ORF">CRD36_07825</name>
</gene>
<evidence type="ECO:0000313" key="2">
    <source>
        <dbReference type="Proteomes" id="UP000229730"/>
    </source>
</evidence>
<dbReference type="InParanoid" id="A0A2G4YSJ1"/>
<organism evidence="1 2">
    <name type="scientific">Paremcibacter congregatus</name>
    <dbReference type="NCBI Taxonomy" id="2043170"/>
    <lineage>
        <taxon>Bacteria</taxon>
        <taxon>Pseudomonadati</taxon>
        <taxon>Pseudomonadota</taxon>
        <taxon>Alphaproteobacteria</taxon>
        <taxon>Emcibacterales</taxon>
        <taxon>Emcibacteraceae</taxon>
        <taxon>Paremcibacter</taxon>
    </lineage>
</organism>
<dbReference type="Proteomes" id="UP000229730">
    <property type="component" value="Unassembled WGS sequence"/>
</dbReference>
<comment type="caution">
    <text evidence="1">The sequence shown here is derived from an EMBL/GenBank/DDBJ whole genome shotgun (WGS) entry which is preliminary data.</text>
</comment>
<dbReference type="AlphaFoldDB" id="A0A2G4YSJ1"/>
<evidence type="ECO:0000313" key="1">
    <source>
        <dbReference type="EMBL" id="PHZ85304.1"/>
    </source>
</evidence>
<dbReference type="EMBL" id="PDEM01000016">
    <property type="protein sequence ID" value="PHZ85304.1"/>
    <property type="molecule type" value="Genomic_DNA"/>
</dbReference>
<sequence>MKTQMTMTYNFMDLLKDHGAVPELATETLGERLKALFVQVEAPEFEYDYDFMDLMQSKGYVPQHCNDNDLWSNAM</sequence>
<keyword evidence="2" id="KW-1185">Reference proteome</keyword>
<name>A0A2G4YSJ1_9PROT</name>
<proteinExistence type="predicted"/>
<accession>A0A2G4YSJ1</accession>